<feature type="compositionally biased region" description="Polar residues" evidence="1">
    <location>
        <begin position="32"/>
        <end position="41"/>
    </location>
</feature>
<gene>
    <name evidence="3" type="ORF">GRF29_1g1120185</name>
</gene>
<accession>A0AAN6RM11</accession>
<comment type="caution">
    <text evidence="3">The sequence shown here is derived from an EMBL/GenBank/DDBJ whole genome shotgun (WGS) entry which is preliminary data.</text>
</comment>
<keyword evidence="4" id="KW-1185">Reference proteome</keyword>
<sequence length="456" mass="52097">MEPGTTSPKSDKSREALRPDKPDGDNPEESPSEASYDSTESYVMGEYPNPPKVEDLENLYNTLGGRRLFKKEDIRILDEQLDTLIREFERILDSLHLDKKSPGHDPRLLQYSALSKFRDVFGGEYTFDIPYIKCLYWDLKSLRDPQLRFFPYQALRDDPNSDRLAVPMYMPPTIKFTGPNPDEKYTGNYVYAWHNLIPFYYFYGFGNMEEGHKFNPTKADKFKKDWDDDRTPTRQAIIGAANEIKKPIKHIVCFGLGSLRLDTKPENTSAWCLDHHFAVFDMARELRKRSGKPIPILFQDPAYNETDMEYLKSIAGDLEIRFPGGSKTLLEITEDTFVYCPGNPALPIHQLVADLTLEFGGPAAVFWYTVTGARLKTKDGKDKVYTAADELNDYLMVPMDPVNKYVVNMLKGFTKVFDGGRMKGYSAFSTSSLYVKKIASQSNTVEQGDSEQQTHT</sequence>
<dbReference type="Proteomes" id="UP001280581">
    <property type="component" value="Unassembled WGS sequence"/>
</dbReference>
<reference evidence="3 4" key="1">
    <citation type="submission" date="2021-02" db="EMBL/GenBank/DDBJ databases">
        <title>Genome assembly of Pseudopithomyces chartarum.</title>
        <authorList>
            <person name="Jauregui R."/>
            <person name="Singh J."/>
            <person name="Voisey C."/>
        </authorList>
    </citation>
    <scope>NUCLEOTIDE SEQUENCE [LARGE SCALE GENOMIC DNA]</scope>
    <source>
        <strain evidence="3 4">AGR01</strain>
    </source>
</reference>
<feature type="compositionally biased region" description="Basic and acidic residues" evidence="1">
    <location>
        <begin position="9"/>
        <end position="24"/>
    </location>
</feature>
<dbReference type="InterPro" id="IPR012942">
    <property type="entry name" value="SRR1-like"/>
</dbReference>
<feature type="region of interest" description="Disordered" evidence="1">
    <location>
        <begin position="1"/>
        <end position="51"/>
    </location>
</feature>
<evidence type="ECO:0000313" key="3">
    <source>
        <dbReference type="EMBL" id="KAK3216832.1"/>
    </source>
</evidence>
<evidence type="ECO:0000313" key="4">
    <source>
        <dbReference type="Proteomes" id="UP001280581"/>
    </source>
</evidence>
<proteinExistence type="predicted"/>
<dbReference type="PANTHER" id="PTHR42080:SF1">
    <property type="entry name" value="SRR1-LIKE DOMAIN-CONTAINING PROTEIN"/>
    <property type="match status" value="1"/>
</dbReference>
<feature type="domain" description="SRR1-like" evidence="2">
    <location>
        <begin position="242"/>
        <end position="370"/>
    </location>
</feature>
<dbReference type="EMBL" id="WVTA01000001">
    <property type="protein sequence ID" value="KAK3216832.1"/>
    <property type="molecule type" value="Genomic_DNA"/>
</dbReference>
<dbReference type="Pfam" id="PF07985">
    <property type="entry name" value="SRR1"/>
    <property type="match status" value="1"/>
</dbReference>
<protein>
    <recommendedName>
        <fullName evidence="2">SRR1-like domain-containing protein</fullName>
    </recommendedName>
</protein>
<dbReference type="AlphaFoldDB" id="A0AAN6RM11"/>
<dbReference type="PANTHER" id="PTHR42080">
    <property type="entry name" value="SRR1 DOMAIN-CONTAINING PROTEIN"/>
    <property type="match status" value="1"/>
</dbReference>
<evidence type="ECO:0000259" key="2">
    <source>
        <dbReference type="Pfam" id="PF07985"/>
    </source>
</evidence>
<name>A0AAN6RM11_9PLEO</name>
<organism evidence="3 4">
    <name type="scientific">Pseudopithomyces chartarum</name>
    <dbReference type="NCBI Taxonomy" id="1892770"/>
    <lineage>
        <taxon>Eukaryota</taxon>
        <taxon>Fungi</taxon>
        <taxon>Dikarya</taxon>
        <taxon>Ascomycota</taxon>
        <taxon>Pezizomycotina</taxon>
        <taxon>Dothideomycetes</taxon>
        <taxon>Pleosporomycetidae</taxon>
        <taxon>Pleosporales</taxon>
        <taxon>Massarineae</taxon>
        <taxon>Didymosphaeriaceae</taxon>
        <taxon>Pseudopithomyces</taxon>
    </lineage>
</organism>
<evidence type="ECO:0000256" key="1">
    <source>
        <dbReference type="SAM" id="MobiDB-lite"/>
    </source>
</evidence>